<evidence type="ECO:0000313" key="1">
    <source>
        <dbReference type="EMBL" id="KAJ8422396.1"/>
    </source>
</evidence>
<dbReference type="Proteomes" id="UP001153076">
    <property type="component" value="Unassembled WGS sequence"/>
</dbReference>
<dbReference type="OrthoDB" id="1746559at2759"/>
<proteinExistence type="predicted"/>
<name>A0A9Q1GKI2_9CARY</name>
<gene>
    <name evidence="1" type="ORF">Cgig2_017684</name>
</gene>
<dbReference type="EMBL" id="JAKOGI010002265">
    <property type="protein sequence ID" value="KAJ8422396.1"/>
    <property type="molecule type" value="Genomic_DNA"/>
</dbReference>
<reference evidence="1" key="1">
    <citation type="submission" date="2022-04" db="EMBL/GenBank/DDBJ databases">
        <title>Carnegiea gigantea Genome sequencing and assembly v2.</title>
        <authorList>
            <person name="Copetti D."/>
            <person name="Sanderson M.J."/>
            <person name="Burquez A."/>
            <person name="Wojciechowski M.F."/>
        </authorList>
    </citation>
    <scope>NUCLEOTIDE SEQUENCE</scope>
    <source>
        <strain evidence="1">SGP5-SGP5p</strain>
        <tissue evidence="1">Aerial part</tissue>
    </source>
</reference>
<keyword evidence="2" id="KW-1185">Reference proteome</keyword>
<evidence type="ECO:0000313" key="2">
    <source>
        <dbReference type="Proteomes" id="UP001153076"/>
    </source>
</evidence>
<accession>A0A9Q1GKI2</accession>
<organism evidence="1 2">
    <name type="scientific">Carnegiea gigantea</name>
    <dbReference type="NCBI Taxonomy" id="171969"/>
    <lineage>
        <taxon>Eukaryota</taxon>
        <taxon>Viridiplantae</taxon>
        <taxon>Streptophyta</taxon>
        <taxon>Embryophyta</taxon>
        <taxon>Tracheophyta</taxon>
        <taxon>Spermatophyta</taxon>
        <taxon>Magnoliopsida</taxon>
        <taxon>eudicotyledons</taxon>
        <taxon>Gunneridae</taxon>
        <taxon>Pentapetalae</taxon>
        <taxon>Caryophyllales</taxon>
        <taxon>Cactineae</taxon>
        <taxon>Cactaceae</taxon>
        <taxon>Cactoideae</taxon>
        <taxon>Echinocereeae</taxon>
        <taxon>Carnegiea</taxon>
    </lineage>
</organism>
<protein>
    <submittedName>
        <fullName evidence="1">Uncharacterized protein</fullName>
    </submittedName>
</protein>
<sequence length="391" mass="44019">MVLGVGYCLSTTILASIYKRLNEISRSSNSSRGGGHFPTHFLYACLAKNFDTYEQAGEASFSPGMVKFSGLVQAISQRRDNLLVLGGVLAGIHPSSTDLRRLFWIKTSYRELTSLIFIRLSFISYRYENNLVMDPYCFDKFIRQFSFHQDVPIDLDLNNLLDSETMLLCHHMLTYYGTGSQILLPGRCNLLKRNTTHAFHEWWSKMFISSPCSPHASDCKRKRSDLFDTNISKDEGKLGSKPKLKIVRAGKRLDPFVLPMKNGSSHSRTRCCHPNNTHPYNPYSKHCSITIVCEPNTEQAIELPPEGAENIMNILNVEPNPTECIQCCELQGGIGTRNSVIRKLRLDGSKGVYSPNDDEAESICKANAPSLVPHPQRPLRAPQAGIFIYQH</sequence>
<dbReference type="AlphaFoldDB" id="A0A9Q1GKI2"/>
<comment type="caution">
    <text evidence="1">The sequence shown here is derived from an EMBL/GenBank/DDBJ whole genome shotgun (WGS) entry which is preliminary data.</text>
</comment>